<accession>A0ABZ2Y0P2</accession>
<name>A0ABZ2Y0P2_9FIRM</name>
<dbReference type="InterPro" id="IPR011060">
    <property type="entry name" value="RibuloseP-bd_barrel"/>
</dbReference>
<evidence type="ECO:0000313" key="11">
    <source>
        <dbReference type="Proteomes" id="UP001486565"/>
    </source>
</evidence>
<dbReference type="Gene3D" id="3.20.20.70">
    <property type="entry name" value="Aldolase class I"/>
    <property type="match status" value="1"/>
</dbReference>
<dbReference type="EC" id="4.2.1.20" evidence="8"/>
<evidence type="ECO:0000256" key="3">
    <source>
        <dbReference type="ARBA" id="ARBA00022605"/>
    </source>
</evidence>
<comment type="catalytic activity">
    <reaction evidence="7 8">
        <text>(1S,2R)-1-C-(indol-3-yl)glycerol 3-phosphate + L-serine = D-glyceraldehyde 3-phosphate + L-tryptophan + H2O</text>
        <dbReference type="Rhea" id="RHEA:10532"/>
        <dbReference type="ChEBI" id="CHEBI:15377"/>
        <dbReference type="ChEBI" id="CHEBI:33384"/>
        <dbReference type="ChEBI" id="CHEBI:57912"/>
        <dbReference type="ChEBI" id="CHEBI:58866"/>
        <dbReference type="ChEBI" id="CHEBI:59776"/>
        <dbReference type="EC" id="4.2.1.20"/>
    </reaction>
</comment>
<dbReference type="GO" id="GO:0004834">
    <property type="term" value="F:tryptophan synthase activity"/>
    <property type="evidence" value="ECO:0007669"/>
    <property type="project" value="UniProtKB-EC"/>
</dbReference>
<dbReference type="Pfam" id="PF00290">
    <property type="entry name" value="Trp_syntA"/>
    <property type="match status" value="1"/>
</dbReference>
<comment type="subunit">
    <text evidence="2 8">Tetramer of two alpha and two beta chains.</text>
</comment>
<dbReference type="InterPro" id="IPR018204">
    <property type="entry name" value="Trp_synthase_alpha_AS"/>
</dbReference>
<feature type="active site" description="Proton acceptor" evidence="8">
    <location>
        <position position="49"/>
    </location>
</feature>
<evidence type="ECO:0000256" key="9">
    <source>
        <dbReference type="RuleBase" id="RU003662"/>
    </source>
</evidence>
<dbReference type="HAMAP" id="MF_00131">
    <property type="entry name" value="Trp_synth_alpha"/>
    <property type="match status" value="1"/>
</dbReference>
<evidence type="ECO:0000256" key="8">
    <source>
        <dbReference type="HAMAP-Rule" id="MF_00131"/>
    </source>
</evidence>
<dbReference type="PANTHER" id="PTHR43406:SF1">
    <property type="entry name" value="TRYPTOPHAN SYNTHASE ALPHA CHAIN, CHLOROPLASTIC"/>
    <property type="match status" value="1"/>
</dbReference>
<comment type="pathway">
    <text evidence="1 8">Amino-acid biosynthesis; L-tryptophan biosynthesis; L-tryptophan from chorismate: step 5/5.</text>
</comment>
<evidence type="ECO:0000256" key="5">
    <source>
        <dbReference type="ARBA" id="ARBA00023141"/>
    </source>
</evidence>
<evidence type="ECO:0000313" key="10">
    <source>
        <dbReference type="EMBL" id="WZL68857.1"/>
    </source>
</evidence>
<dbReference type="PANTHER" id="PTHR43406">
    <property type="entry name" value="TRYPTOPHAN SYNTHASE, ALPHA CHAIN"/>
    <property type="match status" value="1"/>
</dbReference>
<organism evidence="10 11">
    <name type="scientific">Defluviitalea saccharophila</name>
    <dbReference type="NCBI Taxonomy" id="879970"/>
    <lineage>
        <taxon>Bacteria</taxon>
        <taxon>Bacillati</taxon>
        <taxon>Bacillota</taxon>
        <taxon>Clostridia</taxon>
        <taxon>Lachnospirales</taxon>
        <taxon>Defluviitaleaceae</taxon>
        <taxon>Defluviitalea</taxon>
    </lineage>
</organism>
<dbReference type="PROSITE" id="PS00167">
    <property type="entry name" value="TRP_SYNTHASE_ALPHA"/>
    <property type="match status" value="1"/>
</dbReference>
<dbReference type="InterPro" id="IPR013785">
    <property type="entry name" value="Aldolase_TIM"/>
</dbReference>
<proteinExistence type="inferred from homology"/>
<dbReference type="EMBL" id="CP121687">
    <property type="protein sequence ID" value="WZL68857.1"/>
    <property type="molecule type" value="Genomic_DNA"/>
</dbReference>
<protein>
    <recommendedName>
        <fullName evidence="8">Tryptophan synthase alpha chain</fullName>
        <ecNumber evidence="8">4.2.1.20</ecNumber>
    </recommendedName>
</protein>
<dbReference type="NCBIfam" id="TIGR00262">
    <property type="entry name" value="trpA"/>
    <property type="match status" value="1"/>
</dbReference>
<sequence length="259" mass="28829">MNRIQERLEELRKENKKALITYMTAGDPNIEQTEKLIYAKERGGADIIEIGIPFSDPVADGPVIQAAAQRALESGTNLEKVFQCIANVRKNTQIPIAFLVYYNSILGYGVERFIRQCEAVGVDGLIIPDLPLEERDEIMPYIKSFNVCLIPLVAPTSKDRIKDITQEGEGFVYCISSMGVTGVRKEFHESLEAFLKNVRSVTDIPIAVGFGMSSQEDIKRLLPYVDGVIVGSAIVKKIEESHGDEKVIEEFVQSLKAAY</sequence>
<evidence type="ECO:0000256" key="6">
    <source>
        <dbReference type="ARBA" id="ARBA00023239"/>
    </source>
</evidence>
<keyword evidence="4 8" id="KW-0822">Tryptophan biosynthesis</keyword>
<dbReference type="RefSeq" id="WP_341875863.1">
    <property type="nucleotide sequence ID" value="NZ_CP121687.1"/>
</dbReference>
<dbReference type="CDD" id="cd04724">
    <property type="entry name" value="Tryptophan_synthase_alpha"/>
    <property type="match status" value="1"/>
</dbReference>
<comment type="function">
    <text evidence="8">The alpha subunit is responsible for the aldol cleavage of indoleglycerol phosphate to indole and glyceraldehyde 3-phosphate.</text>
</comment>
<gene>
    <name evidence="8 10" type="primary">trpA</name>
    <name evidence="10" type="ORF">QBE51_08445</name>
</gene>
<evidence type="ECO:0000256" key="7">
    <source>
        <dbReference type="ARBA" id="ARBA00049047"/>
    </source>
</evidence>
<keyword evidence="5 8" id="KW-0057">Aromatic amino acid biosynthesis</keyword>
<keyword evidence="3 8" id="KW-0028">Amino-acid biosynthesis</keyword>
<dbReference type="SUPFAM" id="SSF51366">
    <property type="entry name" value="Ribulose-phoshate binding barrel"/>
    <property type="match status" value="1"/>
</dbReference>
<dbReference type="Proteomes" id="UP001486565">
    <property type="component" value="Chromosome"/>
</dbReference>
<keyword evidence="11" id="KW-1185">Reference proteome</keyword>
<feature type="active site" description="Proton acceptor" evidence="8">
    <location>
        <position position="60"/>
    </location>
</feature>
<evidence type="ECO:0000256" key="1">
    <source>
        <dbReference type="ARBA" id="ARBA00004733"/>
    </source>
</evidence>
<dbReference type="InterPro" id="IPR002028">
    <property type="entry name" value="Trp_synthase_suA"/>
</dbReference>
<reference evidence="10 11" key="1">
    <citation type="submission" date="2023-03" db="EMBL/GenBank/DDBJ databases">
        <title>Novel Species.</title>
        <authorList>
            <person name="Ma S."/>
        </authorList>
    </citation>
    <scope>NUCLEOTIDE SEQUENCE [LARGE SCALE GENOMIC DNA]</scope>
    <source>
        <strain evidence="10 11">LIND6LT2</strain>
    </source>
</reference>
<comment type="similarity">
    <text evidence="8 9">Belongs to the TrpA family.</text>
</comment>
<evidence type="ECO:0000256" key="4">
    <source>
        <dbReference type="ARBA" id="ARBA00022822"/>
    </source>
</evidence>
<keyword evidence="6 8" id="KW-0456">Lyase</keyword>
<evidence type="ECO:0000256" key="2">
    <source>
        <dbReference type="ARBA" id="ARBA00011270"/>
    </source>
</evidence>